<sequence>MGNASKKLAEEYRRLGGRRIAVIDDNLGSSRNWEGDPPEAAKFWKEQIACLSDREKRDVQTFLPSINDESDEPASK</sequence>
<dbReference type="AlphaFoldDB" id="A0A6L9U8Y5"/>
<name>A0A6L9U8Y5_9HYPH</name>
<gene>
    <name evidence="1" type="ORF">GR212_19795</name>
</gene>
<comment type="caution">
    <text evidence="1">The sequence shown here is derived from an EMBL/GenBank/DDBJ whole genome shotgun (WGS) entry which is preliminary data.</text>
</comment>
<organism evidence="1 2">
    <name type="scientific">Rhizobium lusitanum</name>
    <dbReference type="NCBI Taxonomy" id="293958"/>
    <lineage>
        <taxon>Bacteria</taxon>
        <taxon>Pseudomonadati</taxon>
        <taxon>Pseudomonadota</taxon>
        <taxon>Alphaproteobacteria</taxon>
        <taxon>Hyphomicrobiales</taxon>
        <taxon>Rhizobiaceae</taxon>
        <taxon>Rhizobium/Agrobacterium group</taxon>
        <taxon>Rhizobium</taxon>
    </lineage>
</organism>
<proteinExistence type="predicted"/>
<evidence type="ECO:0000313" key="2">
    <source>
        <dbReference type="Proteomes" id="UP000483035"/>
    </source>
</evidence>
<dbReference type="EMBL" id="WUEY01000009">
    <property type="protein sequence ID" value="NEI71831.1"/>
    <property type="molecule type" value="Genomic_DNA"/>
</dbReference>
<dbReference type="Proteomes" id="UP000483035">
    <property type="component" value="Unassembled WGS sequence"/>
</dbReference>
<reference evidence="1 2" key="1">
    <citation type="submission" date="2019-12" db="EMBL/GenBank/DDBJ databases">
        <title>Rhizobium genotypes associated with high levels of biological nitrogen fixation by grain legumes in a temperate-maritime cropping system.</title>
        <authorList>
            <person name="Maluk M."/>
            <person name="Francesc Ferrando Molina F."/>
            <person name="Lopez Del Egido L."/>
            <person name="Lafos M."/>
            <person name="Langarica-Fuentes A."/>
            <person name="Gebre Yohannes G."/>
            <person name="Young M.W."/>
            <person name="Martin P."/>
            <person name="Gantlett R."/>
            <person name="Kenicer G."/>
            <person name="Hawes C."/>
            <person name="Begg G.S."/>
            <person name="Quilliam R.S."/>
            <person name="Squire G.R."/>
            <person name="Poole P.S."/>
            <person name="Young P.W."/>
            <person name="Iannetta P.M."/>
            <person name="James E.K."/>
        </authorList>
    </citation>
    <scope>NUCLEOTIDE SEQUENCE [LARGE SCALE GENOMIC DNA]</scope>
    <source>
        <strain evidence="1 2">JHI1118</strain>
    </source>
</reference>
<evidence type="ECO:0000313" key="1">
    <source>
        <dbReference type="EMBL" id="NEI71831.1"/>
    </source>
</evidence>
<protein>
    <submittedName>
        <fullName evidence="1">Uncharacterized protein</fullName>
    </submittedName>
</protein>
<dbReference type="RefSeq" id="WP_163988557.1">
    <property type="nucleotide sequence ID" value="NZ_WUEY01000009.1"/>
</dbReference>
<accession>A0A6L9U8Y5</accession>